<dbReference type="SUPFAM" id="SSF46785">
    <property type="entry name" value="Winged helix' DNA-binding domain"/>
    <property type="match status" value="1"/>
</dbReference>
<organism evidence="3 4">
    <name type="scientific">Anaerotalea alkaliphila</name>
    <dbReference type="NCBI Taxonomy" id="2662126"/>
    <lineage>
        <taxon>Bacteria</taxon>
        <taxon>Bacillati</taxon>
        <taxon>Bacillota</taxon>
        <taxon>Clostridia</taxon>
        <taxon>Eubacteriales</taxon>
        <taxon>Anaerotalea</taxon>
    </lineage>
</organism>
<dbReference type="Pfam" id="PF01978">
    <property type="entry name" value="TrmB"/>
    <property type="match status" value="1"/>
</dbReference>
<dbReference type="PANTHER" id="PTHR34293">
    <property type="entry name" value="HTH-TYPE TRANSCRIPTIONAL REGULATOR TRMBL2"/>
    <property type="match status" value="1"/>
</dbReference>
<reference evidence="3 4" key="1">
    <citation type="submission" date="2020-01" db="EMBL/GenBank/DDBJ databases">
        <title>Anaeroalcalibacter tamaniensis gen. nov., sp. nov., moderately halophilic strictly anaerobic fermenter bacterium from mud volcano of Taman peninsula.</title>
        <authorList>
            <person name="Frolova A."/>
            <person name="Merkel A.Y."/>
            <person name="Slobodkin A.I."/>
        </authorList>
    </citation>
    <scope>NUCLEOTIDE SEQUENCE [LARGE SCALE GENOMIC DNA]</scope>
    <source>
        <strain evidence="3 4">F-3ap</strain>
    </source>
</reference>
<proteinExistence type="predicted"/>
<evidence type="ECO:0000313" key="3">
    <source>
        <dbReference type="EMBL" id="NDL68428.1"/>
    </source>
</evidence>
<dbReference type="AlphaFoldDB" id="A0A7X5HXE3"/>
<dbReference type="RefSeq" id="WP_162371151.1">
    <property type="nucleotide sequence ID" value="NZ_JAAEEH010000039.1"/>
</dbReference>
<feature type="domain" description="Transcription regulator TrmB C-terminal" evidence="2">
    <location>
        <begin position="110"/>
        <end position="179"/>
    </location>
</feature>
<dbReference type="Gene3D" id="1.10.10.10">
    <property type="entry name" value="Winged helix-like DNA-binding domain superfamily/Winged helix DNA-binding domain"/>
    <property type="match status" value="1"/>
</dbReference>
<dbReference type="InterPro" id="IPR036388">
    <property type="entry name" value="WH-like_DNA-bd_sf"/>
</dbReference>
<dbReference type="Pfam" id="PF11495">
    <property type="entry name" value="Regulator_TrmB"/>
    <property type="match status" value="1"/>
</dbReference>
<accession>A0A7X5HXE3</accession>
<dbReference type="PANTHER" id="PTHR34293:SF1">
    <property type="entry name" value="HTH-TYPE TRANSCRIPTIONAL REGULATOR TRMBL2"/>
    <property type="match status" value="1"/>
</dbReference>
<dbReference type="Proteomes" id="UP000461585">
    <property type="component" value="Unassembled WGS sequence"/>
</dbReference>
<evidence type="ECO:0000259" key="2">
    <source>
        <dbReference type="Pfam" id="PF11495"/>
    </source>
</evidence>
<keyword evidence="4" id="KW-1185">Reference proteome</keyword>
<feature type="domain" description="Transcription regulator TrmB N-terminal" evidence="1">
    <location>
        <begin position="7"/>
        <end position="73"/>
    </location>
</feature>
<protein>
    <submittedName>
        <fullName evidence="3">TrmB family transcriptional regulator</fullName>
    </submittedName>
</protein>
<dbReference type="InterPro" id="IPR051797">
    <property type="entry name" value="TrmB-like"/>
</dbReference>
<dbReference type="InterPro" id="IPR021586">
    <property type="entry name" value="Tscrpt_reg_TrmB_C"/>
</dbReference>
<evidence type="ECO:0000313" key="4">
    <source>
        <dbReference type="Proteomes" id="UP000461585"/>
    </source>
</evidence>
<dbReference type="InterPro" id="IPR036390">
    <property type="entry name" value="WH_DNA-bd_sf"/>
</dbReference>
<name>A0A7X5HXE3_9FIRM</name>
<dbReference type="EMBL" id="JAAEEH010000039">
    <property type="protein sequence ID" value="NDL68428.1"/>
    <property type="molecule type" value="Genomic_DNA"/>
</dbReference>
<comment type="caution">
    <text evidence="3">The sequence shown here is derived from an EMBL/GenBank/DDBJ whole genome shotgun (WGS) entry which is preliminary data.</text>
</comment>
<dbReference type="CDD" id="cd09124">
    <property type="entry name" value="PLDc_like_TrmB_middle"/>
    <property type="match status" value="1"/>
</dbReference>
<dbReference type="InterPro" id="IPR002831">
    <property type="entry name" value="Tscrpt_reg_TrmB_N"/>
</dbReference>
<gene>
    <name evidence="3" type="ORF">GXN74_11825</name>
</gene>
<evidence type="ECO:0000259" key="1">
    <source>
        <dbReference type="Pfam" id="PF01978"/>
    </source>
</evidence>
<sequence>MDLINALKKIGFTQQEAILYVHLCQSGEITGYEAAKLSGISRSNAYASLSSLVDKGYAHVIEGTASKYVAVPKDELIANARREFEHNINVIGEQLTYVAPSQEPYINLSGEPHILNKLKNIIDASQERIYLSCPGSILMELRDVLKGSIDRGLKVVILSPVAFNYQPHIYYPLERCDSIKLIADTKEVLAGSVGQILYSKNSTLVNIIRETFIHEISIIEMKRGARTVARKEEI</sequence>